<dbReference type="GO" id="GO:1902093">
    <property type="term" value="P:positive regulation of flagellated sperm motility"/>
    <property type="evidence" value="ECO:0007669"/>
    <property type="project" value="TreeGrafter"/>
</dbReference>
<dbReference type="PANTHER" id="PTHR14716">
    <property type="entry name" value="CILIA- AND FLAGELLA-ASSOCIATED PROTEIN 69"/>
    <property type="match status" value="1"/>
</dbReference>
<name>K1Q4D8_MAGGI</name>
<feature type="domain" description="Cilia- and flagella-associated protein 69 ARM repeats" evidence="1">
    <location>
        <begin position="33"/>
        <end position="751"/>
    </location>
</feature>
<gene>
    <name evidence="2" type="ORF">CGI_10023511</name>
</gene>
<dbReference type="EMBL" id="JH818915">
    <property type="protein sequence ID" value="EKC28743.1"/>
    <property type="molecule type" value="Genomic_DNA"/>
</dbReference>
<dbReference type="AlphaFoldDB" id="K1Q4D8"/>
<evidence type="ECO:0000313" key="2">
    <source>
        <dbReference type="EMBL" id="EKC28743.1"/>
    </source>
</evidence>
<dbReference type="InterPro" id="IPR011989">
    <property type="entry name" value="ARM-like"/>
</dbReference>
<dbReference type="InterPro" id="IPR048732">
    <property type="entry name" value="CFA69"/>
</dbReference>
<sequence length="1053" mass="118682">MAAIEMQHQAFNPTLTTTQAIMPEKPRVPIVAHIITDDDIGVLKGTKLQPINLSRVVKLLTDPHSPMKDLVQVFKILNVCSDRVAGQDEEPLFEKIICDILKICSLPFLKEKSSDELVFEQIVTESVSQLGYLMRVPSRDIRKQICDTLVAFYSEKPTNQDVQKLQATSLSYNKGVIENSDVSETLVKSLALLEKDVDIKLAVLNVLQHFSKGSDKNCDQMLRAEAATTVCSRLMDPDPTGQLLFRSVDILWNMLENGDQGQLAEQLNNLTCISQLRDAFVYQLTQSYSHYGRQLRNDLLVIAMLVAAKCPNAPFVETGFAKQLTLFATFQEVKSHNALVKHLKLMKSHEDFELKKLLFSILVTLSRDPSVVPVLSEGHLMLALFSFVRANENTSGPREWTPAQFEEIQLHAMSCLCALVPLMIEDYMTCQGSTRLLLLLEWCVGEEDFGGHGNSFHGKGGRGNKRGQMRHCLRLLRSVVSTGDEGVLQDLSDQGVINQIITILKNAIRSETEDDAVDIEMQSDMLLILSCLCEGDMHRKELFGTEGVDVVIHYLRTNSSFLNSGLGHHRLLLSAVDCVWCAVVGCYITEDYFLEKEGVFLLIDLLEVCPKNTHNLILGCLLDLCENPKTIHHIHTWRGKDNCSAAHLFCDIYRNEEKDMGVKRDKDGAIADITKPLMGALQEFQGVVPLPASNPSQSIVDVSENMRAKLYSLFCKIGWSDLSGLTVEDHVTLVVLEKYLDFKMGEVWTEIIQELHAENVRPVTPDMEAIEAISRGIEERAKIVAGTQYELLEAQQNQDALDEQEFYAEIRENHRQKEKAMNDFTDFVARTSNFQLLKAAKKRQALSIEASLMGNKYREQENFHETELKNVHATMGEVWTEIIQELHAENVRPVTPDMEAIEAISRGIEERAKIVAGTQYELLEAQQNQDALDEQEFYAEIRENHRQKEKAMNDFTDFVARTSNFQLLKAAKKRQALSIEASLMGNKYREQENFHETELKNVHATAICNKTVAVESTPLSLTGGPLAKYDPKLGTTQSRKILKQKMTTMSSKK</sequence>
<dbReference type="InterPro" id="IPR016024">
    <property type="entry name" value="ARM-type_fold"/>
</dbReference>
<dbReference type="Gene3D" id="1.25.10.10">
    <property type="entry name" value="Leucine-rich Repeat Variant"/>
    <property type="match status" value="2"/>
</dbReference>
<reference evidence="2" key="1">
    <citation type="journal article" date="2012" name="Nature">
        <title>The oyster genome reveals stress adaptation and complexity of shell formation.</title>
        <authorList>
            <person name="Zhang G."/>
            <person name="Fang X."/>
            <person name="Guo X."/>
            <person name="Li L."/>
            <person name="Luo R."/>
            <person name="Xu F."/>
            <person name="Yang P."/>
            <person name="Zhang L."/>
            <person name="Wang X."/>
            <person name="Qi H."/>
            <person name="Xiong Z."/>
            <person name="Que H."/>
            <person name="Xie Y."/>
            <person name="Holland P.W."/>
            <person name="Paps J."/>
            <person name="Zhu Y."/>
            <person name="Wu F."/>
            <person name="Chen Y."/>
            <person name="Wang J."/>
            <person name="Peng C."/>
            <person name="Meng J."/>
            <person name="Yang L."/>
            <person name="Liu J."/>
            <person name="Wen B."/>
            <person name="Zhang N."/>
            <person name="Huang Z."/>
            <person name="Zhu Q."/>
            <person name="Feng Y."/>
            <person name="Mount A."/>
            <person name="Hedgecock D."/>
            <person name="Xu Z."/>
            <person name="Liu Y."/>
            <person name="Domazet-Loso T."/>
            <person name="Du Y."/>
            <person name="Sun X."/>
            <person name="Zhang S."/>
            <person name="Liu B."/>
            <person name="Cheng P."/>
            <person name="Jiang X."/>
            <person name="Li J."/>
            <person name="Fan D."/>
            <person name="Wang W."/>
            <person name="Fu W."/>
            <person name="Wang T."/>
            <person name="Wang B."/>
            <person name="Zhang J."/>
            <person name="Peng Z."/>
            <person name="Li Y."/>
            <person name="Li N."/>
            <person name="Wang J."/>
            <person name="Chen M."/>
            <person name="He Y."/>
            <person name="Tan F."/>
            <person name="Song X."/>
            <person name="Zheng Q."/>
            <person name="Huang R."/>
            <person name="Yang H."/>
            <person name="Du X."/>
            <person name="Chen L."/>
            <person name="Yang M."/>
            <person name="Gaffney P.M."/>
            <person name="Wang S."/>
            <person name="Luo L."/>
            <person name="She Z."/>
            <person name="Ming Y."/>
            <person name="Huang W."/>
            <person name="Zhang S."/>
            <person name="Huang B."/>
            <person name="Zhang Y."/>
            <person name="Qu T."/>
            <person name="Ni P."/>
            <person name="Miao G."/>
            <person name="Wang J."/>
            <person name="Wang Q."/>
            <person name="Steinberg C.E."/>
            <person name="Wang H."/>
            <person name="Li N."/>
            <person name="Qian L."/>
            <person name="Zhang G."/>
            <person name="Li Y."/>
            <person name="Yang H."/>
            <person name="Liu X."/>
            <person name="Wang J."/>
            <person name="Yin Y."/>
            <person name="Wang J."/>
        </authorList>
    </citation>
    <scope>NUCLEOTIDE SEQUENCE [LARGE SCALE GENOMIC DNA]</scope>
    <source>
        <strain evidence="2">05x7-T-G4-1.051#20</strain>
    </source>
</reference>
<organism evidence="2">
    <name type="scientific">Magallana gigas</name>
    <name type="common">Pacific oyster</name>
    <name type="synonym">Crassostrea gigas</name>
    <dbReference type="NCBI Taxonomy" id="29159"/>
    <lineage>
        <taxon>Eukaryota</taxon>
        <taxon>Metazoa</taxon>
        <taxon>Spiralia</taxon>
        <taxon>Lophotrochozoa</taxon>
        <taxon>Mollusca</taxon>
        <taxon>Bivalvia</taxon>
        <taxon>Autobranchia</taxon>
        <taxon>Pteriomorphia</taxon>
        <taxon>Ostreida</taxon>
        <taxon>Ostreoidea</taxon>
        <taxon>Ostreidae</taxon>
        <taxon>Magallana</taxon>
    </lineage>
</organism>
<dbReference type="InterPro" id="IPR048733">
    <property type="entry name" value="CFA69_ARM_dom"/>
</dbReference>
<dbReference type="Pfam" id="PF21049">
    <property type="entry name" value="CFA69_ARM_rpt"/>
    <property type="match status" value="1"/>
</dbReference>
<dbReference type="InParanoid" id="K1Q4D8"/>
<dbReference type="HOGENOM" id="CLU_322533_0_0_1"/>
<dbReference type="PANTHER" id="PTHR14716:SF0">
    <property type="entry name" value="CILIA- AND FLAGELLA-ASSOCIATED PROTEIN 69"/>
    <property type="match status" value="1"/>
</dbReference>
<accession>K1Q4D8</accession>
<dbReference type="SUPFAM" id="SSF48371">
    <property type="entry name" value="ARM repeat"/>
    <property type="match status" value="1"/>
</dbReference>
<protein>
    <submittedName>
        <fullName evidence="2">Uncharacterized protein C7orf63</fullName>
    </submittedName>
</protein>
<dbReference type="GO" id="GO:0097730">
    <property type="term" value="C:non-motile cilium"/>
    <property type="evidence" value="ECO:0007669"/>
    <property type="project" value="TreeGrafter"/>
</dbReference>
<proteinExistence type="predicted"/>
<evidence type="ECO:0000259" key="1">
    <source>
        <dbReference type="Pfam" id="PF21049"/>
    </source>
</evidence>
<dbReference type="GO" id="GO:0097225">
    <property type="term" value="C:sperm midpiece"/>
    <property type="evidence" value="ECO:0007669"/>
    <property type="project" value="TreeGrafter"/>
</dbReference>